<evidence type="ECO:0000256" key="5">
    <source>
        <dbReference type="ARBA" id="ARBA00022803"/>
    </source>
</evidence>
<dbReference type="Proteomes" id="UP000531916">
    <property type="component" value="Unassembled WGS sequence"/>
</dbReference>
<dbReference type="InterPro" id="IPR036597">
    <property type="entry name" value="Fido-like_dom_sf"/>
</dbReference>
<feature type="active site" evidence="9">
    <location>
        <position position="273"/>
    </location>
</feature>
<gene>
    <name evidence="12" type="ORF">E5H86_24775</name>
</gene>
<dbReference type="AlphaFoldDB" id="A0A8S7ID55"/>
<evidence type="ECO:0000256" key="6">
    <source>
        <dbReference type="ARBA" id="ARBA00022840"/>
    </source>
</evidence>
<accession>A0A8S7ID55</accession>
<keyword evidence="4 10" id="KW-0547">Nucleotide-binding</keyword>
<proteinExistence type="predicted"/>
<evidence type="ECO:0000256" key="8">
    <source>
        <dbReference type="ARBA" id="ARBA00023136"/>
    </source>
</evidence>
<evidence type="ECO:0000256" key="9">
    <source>
        <dbReference type="PIRSR" id="PIRSR640198-1"/>
    </source>
</evidence>
<feature type="domain" description="Fido" evidence="11">
    <location>
        <begin position="189"/>
        <end position="334"/>
    </location>
</feature>
<name>A0A8S7ID55_ECOLX</name>
<keyword evidence="8" id="KW-0472">Membrane</keyword>
<organism evidence="12 13">
    <name type="scientific">Escherichia coli</name>
    <dbReference type="NCBI Taxonomy" id="562"/>
    <lineage>
        <taxon>Bacteria</taxon>
        <taxon>Pseudomonadati</taxon>
        <taxon>Pseudomonadota</taxon>
        <taxon>Gammaproteobacteria</taxon>
        <taxon>Enterobacterales</taxon>
        <taxon>Enterobacteriaceae</taxon>
        <taxon>Escherichia</taxon>
    </lineage>
</organism>
<evidence type="ECO:0000313" key="13">
    <source>
        <dbReference type="Proteomes" id="UP000531916"/>
    </source>
</evidence>
<dbReference type="InterPro" id="IPR040198">
    <property type="entry name" value="Fido_containing"/>
</dbReference>
<dbReference type="RefSeq" id="WP_218077085.1">
    <property type="nucleotide sequence ID" value="NZ_CAJVAD010000069.1"/>
</dbReference>
<protein>
    <recommendedName>
        <fullName evidence="11">Fido domain-containing protein</fullName>
    </recommendedName>
</protein>
<keyword evidence="6 10" id="KW-0067">ATP-binding</keyword>
<comment type="caution">
    <text evidence="12">The sequence shown here is derived from an EMBL/GenBank/DDBJ whole genome shotgun (WGS) entry which is preliminary data.</text>
</comment>
<dbReference type="InterPro" id="IPR003812">
    <property type="entry name" value="Fido"/>
</dbReference>
<evidence type="ECO:0000256" key="2">
    <source>
        <dbReference type="ARBA" id="ARBA00022692"/>
    </source>
</evidence>
<dbReference type="GO" id="GO:0016020">
    <property type="term" value="C:membrane"/>
    <property type="evidence" value="ECO:0007669"/>
    <property type="project" value="UniProtKB-SubCell"/>
</dbReference>
<dbReference type="Gene3D" id="1.10.3290.10">
    <property type="entry name" value="Fido-like domain"/>
    <property type="match status" value="1"/>
</dbReference>
<feature type="binding site" evidence="10">
    <location>
        <begin position="312"/>
        <end position="313"/>
    </location>
    <ligand>
        <name>ATP</name>
        <dbReference type="ChEBI" id="CHEBI:30616"/>
    </ligand>
</feature>
<dbReference type="EMBL" id="AASEPP010000064">
    <property type="protein sequence ID" value="EFC2248948.1"/>
    <property type="molecule type" value="Genomic_DNA"/>
</dbReference>
<evidence type="ECO:0000256" key="7">
    <source>
        <dbReference type="ARBA" id="ARBA00022989"/>
    </source>
</evidence>
<evidence type="ECO:0000256" key="1">
    <source>
        <dbReference type="ARBA" id="ARBA00004167"/>
    </source>
</evidence>
<keyword evidence="2" id="KW-0812">Transmembrane</keyword>
<dbReference type="Pfam" id="PF02661">
    <property type="entry name" value="Fic"/>
    <property type="match status" value="1"/>
</dbReference>
<dbReference type="PROSITE" id="PS51459">
    <property type="entry name" value="FIDO"/>
    <property type="match status" value="1"/>
</dbReference>
<keyword evidence="3" id="KW-0677">Repeat</keyword>
<evidence type="ECO:0000256" key="3">
    <source>
        <dbReference type="ARBA" id="ARBA00022737"/>
    </source>
</evidence>
<keyword evidence="5" id="KW-0802">TPR repeat</keyword>
<dbReference type="GO" id="GO:0005524">
    <property type="term" value="F:ATP binding"/>
    <property type="evidence" value="ECO:0007669"/>
    <property type="project" value="UniProtKB-KW"/>
</dbReference>
<comment type="subcellular location">
    <subcellularLocation>
        <location evidence="1">Membrane</location>
        <topology evidence="1">Single-pass membrane protein</topology>
    </subcellularLocation>
</comment>
<evidence type="ECO:0000313" key="12">
    <source>
        <dbReference type="EMBL" id="EFC2248948.1"/>
    </source>
</evidence>
<evidence type="ECO:0000259" key="11">
    <source>
        <dbReference type="PROSITE" id="PS51459"/>
    </source>
</evidence>
<dbReference type="SUPFAM" id="SSF140931">
    <property type="entry name" value="Fic-like"/>
    <property type="match status" value="1"/>
</dbReference>
<reference evidence="12 13" key="1">
    <citation type="submission" date="2019-04" db="EMBL/GenBank/DDBJ databases">
        <authorList>
            <consortium name="NARMS: The National Antimicrobial Resistance Monitoring System"/>
        </authorList>
    </citation>
    <scope>NUCLEOTIDE SEQUENCE [LARGE SCALE GENOMIC DNA]</scope>
    <source>
        <strain evidence="12 13">FSIS11919500</strain>
    </source>
</reference>
<dbReference type="PANTHER" id="PTHR13504">
    <property type="entry name" value="FIDO DOMAIN-CONTAINING PROTEIN DDB_G0283145"/>
    <property type="match status" value="1"/>
</dbReference>
<feature type="binding site" evidence="10">
    <location>
        <begin position="277"/>
        <end position="284"/>
    </location>
    <ligand>
        <name>ATP</name>
        <dbReference type="ChEBI" id="CHEBI:30616"/>
    </ligand>
</feature>
<dbReference type="PANTHER" id="PTHR13504:SF34">
    <property type="entry name" value="PROTEIN ADENYLYLTRANSFERASE FICD"/>
    <property type="match status" value="1"/>
</dbReference>
<evidence type="ECO:0000256" key="4">
    <source>
        <dbReference type="ARBA" id="ARBA00022741"/>
    </source>
</evidence>
<evidence type="ECO:0000256" key="10">
    <source>
        <dbReference type="PIRSR" id="PIRSR640198-2"/>
    </source>
</evidence>
<keyword evidence="7" id="KW-1133">Transmembrane helix</keyword>
<sequence length="337" mass="39454">MSRHIRMPKDVNHINHEALDGKKIIHIKTVPCKNGLTHFYWNKSRSELIIGSKVHFPVPSIAHIERYHAKFSDLQRDEIQIGDSVVWIFGKQIQPVVCATVIGATRWKGKRFLRLLPNHVASKLNEMWVRFDKNNFFLVSNNKNIRHRAPPNIIYAAYQDELNKVEEIYGPIRSRRQVLKYLTGKNLSVGEVAFRECHEILFKGIYTWAGNYRDIEVIVTNRQFPTLHPHKVKKAMRDFCHDFTHSYLRKVGNDRNRMLDALVFAHKELAWIHPFEDGNGRAIRLYLEIVAKSRGFDFDLSLSINSAKKKRYYHFAVRKAIDGYTRILRTLLGRALK</sequence>